<proteinExistence type="predicted"/>
<keyword evidence="1" id="KW-0472">Membrane</keyword>
<feature type="domain" description="Calcineurin-like phosphoesterase" evidence="2">
    <location>
        <begin position="192"/>
        <end position="415"/>
    </location>
</feature>
<dbReference type="SUPFAM" id="SSF56300">
    <property type="entry name" value="Metallo-dependent phosphatases"/>
    <property type="match status" value="1"/>
</dbReference>
<protein>
    <recommendedName>
        <fullName evidence="2">Calcineurin-like phosphoesterase domain-containing protein</fullName>
    </recommendedName>
</protein>
<dbReference type="EMBL" id="BRXX01000122">
    <property type="protein sequence ID" value="GMH91991.1"/>
    <property type="molecule type" value="Genomic_DNA"/>
</dbReference>
<dbReference type="AlphaFoldDB" id="A0A9W7BIW2"/>
<feature type="transmembrane region" description="Helical" evidence="1">
    <location>
        <begin position="47"/>
        <end position="65"/>
    </location>
</feature>
<evidence type="ECO:0000313" key="4">
    <source>
        <dbReference type="Proteomes" id="UP001165160"/>
    </source>
</evidence>
<name>A0A9W7BIW2_9STRA</name>
<evidence type="ECO:0000313" key="3">
    <source>
        <dbReference type="EMBL" id="GMH91991.1"/>
    </source>
</evidence>
<feature type="transmembrane region" description="Helical" evidence="1">
    <location>
        <begin position="617"/>
        <end position="641"/>
    </location>
</feature>
<feature type="transmembrane region" description="Helical" evidence="1">
    <location>
        <begin position="500"/>
        <end position="518"/>
    </location>
</feature>
<evidence type="ECO:0000259" key="2">
    <source>
        <dbReference type="Pfam" id="PF00149"/>
    </source>
</evidence>
<comment type="caution">
    <text evidence="3">The sequence shown here is derived from an EMBL/GenBank/DDBJ whole genome shotgun (WGS) entry which is preliminary data.</text>
</comment>
<feature type="transmembrane region" description="Helical" evidence="1">
    <location>
        <begin position="71"/>
        <end position="91"/>
    </location>
</feature>
<gene>
    <name evidence="3" type="ORF">TrVE_jg885</name>
</gene>
<reference evidence="4" key="1">
    <citation type="journal article" date="2023" name="Commun. Biol.">
        <title>Genome analysis of Parmales, the sister group of diatoms, reveals the evolutionary specialization of diatoms from phago-mixotrophs to photoautotrophs.</title>
        <authorList>
            <person name="Ban H."/>
            <person name="Sato S."/>
            <person name="Yoshikawa S."/>
            <person name="Yamada K."/>
            <person name="Nakamura Y."/>
            <person name="Ichinomiya M."/>
            <person name="Sato N."/>
            <person name="Blanc-Mathieu R."/>
            <person name="Endo H."/>
            <person name="Kuwata A."/>
            <person name="Ogata H."/>
        </authorList>
    </citation>
    <scope>NUCLEOTIDE SEQUENCE [LARGE SCALE GENOMIC DNA]</scope>
    <source>
        <strain evidence="4">NIES 3699</strain>
    </source>
</reference>
<evidence type="ECO:0000256" key="1">
    <source>
        <dbReference type="SAM" id="Phobius"/>
    </source>
</evidence>
<dbReference type="PANTHER" id="PTHR34211">
    <property type="entry name" value="CALCINEURIN-LIKE METALLO-PHOSPHOESTERASE SUPERFAMILY PROTEIN"/>
    <property type="match status" value="1"/>
</dbReference>
<dbReference type="PANTHER" id="PTHR34211:SF3">
    <property type="entry name" value="CALCINEURIN-LIKE METALLO-PHOSPHOESTERASE SUPERFAMILY PROTEIN"/>
    <property type="match status" value="1"/>
</dbReference>
<dbReference type="GO" id="GO:0016787">
    <property type="term" value="F:hydrolase activity"/>
    <property type="evidence" value="ECO:0007669"/>
    <property type="project" value="InterPro"/>
</dbReference>
<dbReference type="InterPro" id="IPR029052">
    <property type="entry name" value="Metallo-depent_PP-like"/>
</dbReference>
<accession>A0A9W7BIW2</accession>
<dbReference type="Pfam" id="PF00149">
    <property type="entry name" value="Metallophos"/>
    <property type="match status" value="1"/>
</dbReference>
<feature type="transmembrane region" description="Helical" evidence="1">
    <location>
        <begin position="573"/>
        <end position="597"/>
    </location>
</feature>
<organism evidence="3 4">
    <name type="scientific">Triparma verrucosa</name>
    <dbReference type="NCBI Taxonomy" id="1606542"/>
    <lineage>
        <taxon>Eukaryota</taxon>
        <taxon>Sar</taxon>
        <taxon>Stramenopiles</taxon>
        <taxon>Ochrophyta</taxon>
        <taxon>Bolidophyceae</taxon>
        <taxon>Parmales</taxon>
        <taxon>Triparmaceae</taxon>
        <taxon>Triparma</taxon>
    </lineage>
</organism>
<dbReference type="Gene3D" id="3.60.21.10">
    <property type="match status" value="1"/>
</dbReference>
<dbReference type="InterPro" id="IPR004843">
    <property type="entry name" value="Calcineurin-like_PHP"/>
</dbReference>
<feature type="transmembrane region" description="Helical" evidence="1">
    <location>
        <begin position="538"/>
        <end position="561"/>
    </location>
</feature>
<keyword evidence="1" id="KW-1133">Transmembrane helix</keyword>
<keyword evidence="1" id="KW-0812">Transmembrane</keyword>
<keyword evidence="4" id="KW-1185">Reference proteome</keyword>
<sequence>MEENPPSPAVSLCLVLTPEELRNYSPYLRNLLVVLDRSQGSGAMQHIIVAVVFFILSMSFSGSLIERSVINEGITLSLIMIFASTKIWNLLEEVFYRRLSGFLGQQKKAFKENRLENLRQSHKYPQLPHRSKQKRYAMLGPTHWFRWQCYVDCIFYKLLGAARAQARDKRLDYKDVKRTFDLSNSIDNGWFDFVADTGDSFAGTFTVASLLVSEINLPGVPSLPPPDLCVHGGDLSYPWPQKHELHNRFVLPLEYTGRGKKKREMFIVPGNHEWDDGLKAFDEMFVNHHQEEARCTQNTVASIPLVSKQHVRVGPYTLPQQSSYFALKLPNNWWLFGIDMVDIEGCLDLDQDQYDYFTKIYEEEVKKSTDSIIIVTHIPDYFWNYCLGYSKGKRLAQLRHSFGTNFRLMLSGDMHFYNRFSANSDPNGPQYLIVGGGGGFGHSTSVPRAESTVSNHPFTDNLPQIPLTRRSAYPKPEQCHRYFNENIFQRRHYGLMKLTGFFYLMIGAGVVSTDLNFVSEKTFFELVAFNAKESVSCFNLFPFLGYILLLAINFVIATANYGPEAKFLLKGGALSLLHTASHFISCFICLTSWQKIFYLLSWEAESSDVFDVAWKHYWQLGLFWITGGIVGHYVSMTYFWVAFNFFSFQWNEAYCTAEDEDHKNFIRCKIGLDGAIDIYVIGIDKSCMRWKERVGRKDGDAFLEPQGGEHNIQPKLVEVVRVLPKPK</sequence>
<dbReference type="Proteomes" id="UP001165160">
    <property type="component" value="Unassembled WGS sequence"/>
</dbReference>